<proteinExistence type="inferred from homology"/>
<feature type="transmembrane region" description="Helical" evidence="10">
    <location>
        <begin position="76"/>
        <end position="99"/>
    </location>
</feature>
<feature type="domain" description="Major facilitator superfamily (MFS) profile" evidence="11">
    <location>
        <begin position="10"/>
        <end position="431"/>
    </location>
</feature>
<feature type="transmembrane region" description="Helical" evidence="10">
    <location>
        <begin position="246"/>
        <end position="266"/>
    </location>
</feature>
<keyword evidence="8 10" id="KW-0472">Membrane</keyword>
<evidence type="ECO:0000256" key="5">
    <source>
        <dbReference type="ARBA" id="ARBA00022597"/>
    </source>
</evidence>
<organism evidence="12 13">
    <name type="scientific">Marinilabilia rubra</name>
    <dbReference type="NCBI Taxonomy" id="2162893"/>
    <lineage>
        <taxon>Bacteria</taxon>
        <taxon>Pseudomonadati</taxon>
        <taxon>Bacteroidota</taxon>
        <taxon>Bacteroidia</taxon>
        <taxon>Marinilabiliales</taxon>
        <taxon>Marinilabiliaceae</taxon>
        <taxon>Marinilabilia</taxon>
    </lineage>
</organism>
<dbReference type="AlphaFoldDB" id="A0A2U2BC12"/>
<dbReference type="InterPro" id="IPR036259">
    <property type="entry name" value="MFS_trans_sf"/>
</dbReference>
<feature type="transmembrane region" description="Helical" evidence="10">
    <location>
        <begin position="286"/>
        <end position="305"/>
    </location>
</feature>
<dbReference type="Gene3D" id="1.20.1250.20">
    <property type="entry name" value="MFS general substrate transporter like domains"/>
    <property type="match status" value="2"/>
</dbReference>
<dbReference type="EMBL" id="QEWP01000002">
    <property type="protein sequence ID" value="PWE00606.1"/>
    <property type="molecule type" value="Genomic_DNA"/>
</dbReference>
<dbReference type="InterPro" id="IPR050820">
    <property type="entry name" value="MFS_Sugar_Transporter"/>
</dbReference>
<evidence type="ECO:0000313" key="13">
    <source>
        <dbReference type="Proteomes" id="UP000244956"/>
    </source>
</evidence>
<dbReference type="PROSITE" id="PS00216">
    <property type="entry name" value="SUGAR_TRANSPORT_1"/>
    <property type="match status" value="1"/>
</dbReference>
<gene>
    <name evidence="12" type="ORF">DDZ16_03125</name>
</gene>
<dbReference type="InterPro" id="IPR005829">
    <property type="entry name" value="Sugar_transporter_CS"/>
</dbReference>
<dbReference type="InterPro" id="IPR020846">
    <property type="entry name" value="MFS_dom"/>
</dbReference>
<dbReference type="Pfam" id="PF00083">
    <property type="entry name" value="Sugar_tr"/>
    <property type="match status" value="1"/>
</dbReference>
<comment type="caution">
    <text evidence="12">The sequence shown here is derived from an EMBL/GenBank/DDBJ whole genome shotgun (WGS) entry which is preliminary data.</text>
</comment>
<feature type="transmembrane region" description="Helical" evidence="10">
    <location>
        <begin position="105"/>
        <end position="123"/>
    </location>
</feature>
<sequence length="445" mass="48910">MKNKRYLYWITFVAIQGGLIFGLNMAGISGAVPLIKEYFSLSDVSLGIAVSSIMAGCLIGAMIIGGLSDKWGRKPMMILSAVLFMISAAGCALTESLWLFIVCRITAGIGVGSVSVLSPTYIAETAPAKKRGTLVTLNQFAIVIGILLAYVFDYALINFSEAWRYMMAVPFVFGIMFLVSLLFSFPESPRWLVKTGKLKQAQLILEKIGGNIYAEQELKNIKEGTLDTTGKKVKINELFKGKLAKVVFLGSMLAFFAQITGINAVLNYAPTIFSQSGLASEQAMMQSIYVGIVNFLATIFALWLVDRKGRKVLLTWGTGGMTISLAYMVYAFLGGDSGNIGILISLLAYCAFYATSLAPVLWVVTSEIYPNRIRGMAMSFSTALTWLFSFVSVQFFPLIINEFGGAFAFGFFGFFSLFAFFFIWKYIPETKGKSLEQIEKELDLI</sequence>
<keyword evidence="5" id="KW-0762">Sugar transport</keyword>
<keyword evidence="7 10" id="KW-1133">Transmembrane helix</keyword>
<feature type="transmembrane region" description="Helical" evidence="10">
    <location>
        <begin position="339"/>
        <end position="364"/>
    </location>
</feature>
<keyword evidence="13" id="KW-1185">Reference proteome</keyword>
<keyword evidence="3 9" id="KW-0813">Transport</keyword>
<evidence type="ECO:0000256" key="2">
    <source>
        <dbReference type="ARBA" id="ARBA00010992"/>
    </source>
</evidence>
<feature type="transmembrane region" description="Helical" evidence="10">
    <location>
        <begin position="44"/>
        <end position="64"/>
    </location>
</feature>
<evidence type="ECO:0000313" key="12">
    <source>
        <dbReference type="EMBL" id="PWE00606.1"/>
    </source>
</evidence>
<dbReference type="GO" id="GO:0022857">
    <property type="term" value="F:transmembrane transporter activity"/>
    <property type="evidence" value="ECO:0007669"/>
    <property type="project" value="InterPro"/>
</dbReference>
<accession>A0A2U2BC12</accession>
<dbReference type="Proteomes" id="UP000244956">
    <property type="component" value="Unassembled WGS sequence"/>
</dbReference>
<evidence type="ECO:0000259" key="11">
    <source>
        <dbReference type="PROSITE" id="PS50850"/>
    </source>
</evidence>
<dbReference type="SUPFAM" id="SSF103473">
    <property type="entry name" value="MFS general substrate transporter"/>
    <property type="match status" value="1"/>
</dbReference>
<keyword evidence="6 10" id="KW-0812">Transmembrane</keyword>
<evidence type="ECO:0000256" key="8">
    <source>
        <dbReference type="ARBA" id="ARBA00023136"/>
    </source>
</evidence>
<feature type="transmembrane region" description="Helical" evidence="10">
    <location>
        <begin position="163"/>
        <end position="185"/>
    </location>
</feature>
<dbReference type="PRINTS" id="PR00171">
    <property type="entry name" value="SUGRTRNSPORT"/>
</dbReference>
<dbReference type="PANTHER" id="PTHR48023">
    <property type="entry name" value="D-XYLOSE-PROTON SYMPORTER-LIKE 2"/>
    <property type="match status" value="1"/>
</dbReference>
<feature type="transmembrane region" description="Helical" evidence="10">
    <location>
        <begin position="135"/>
        <end position="157"/>
    </location>
</feature>
<evidence type="ECO:0000256" key="3">
    <source>
        <dbReference type="ARBA" id="ARBA00022448"/>
    </source>
</evidence>
<dbReference type="PROSITE" id="PS50850">
    <property type="entry name" value="MFS"/>
    <property type="match status" value="1"/>
</dbReference>
<evidence type="ECO:0000256" key="1">
    <source>
        <dbReference type="ARBA" id="ARBA00004651"/>
    </source>
</evidence>
<protein>
    <submittedName>
        <fullName evidence="12">MFS transporter</fullName>
    </submittedName>
</protein>
<evidence type="ECO:0000256" key="6">
    <source>
        <dbReference type="ARBA" id="ARBA00022692"/>
    </source>
</evidence>
<dbReference type="PANTHER" id="PTHR48023:SF4">
    <property type="entry name" value="D-XYLOSE-PROTON SYMPORTER-LIKE 2"/>
    <property type="match status" value="1"/>
</dbReference>
<dbReference type="InterPro" id="IPR005828">
    <property type="entry name" value="MFS_sugar_transport-like"/>
</dbReference>
<dbReference type="GO" id="GO:0005886">
    <property type="term" value="C:plasma membrane"/>
    <property type="evidence" value="ECO:0007669"/>
    <property type="project" value="UniProtKB-SubCell"/>
</dbReference>
<dbReference type="FunFam" id="1.20.1250.20:FF:000122">
    <property type="entry name" value="D-xylose transporter XylE"/>
    <property type="match status" value="1"/>
</dbReference>
<keyword evidence="4" id="KW-1003">Cell membrane</keyword>
<dbReference type="RefSeq" id="WP_109262978.1">
    <property type="nucleotide sequence ID" value="NZ_QEWP01000002.1"/>
</dbReference>
<dbReference type="InterPro" id="IPR003663">
    <property type="entry name" value="Sugar/inositol_transpt"/>
</dbReference>
<evidence type="ECO:0000256" key="7">
    <source>
        <dbReference type="ARBA" id="ARBA00022989"/>
    </source>
</evidence>
<evidence type="ECO:0000256" key="10">
    <source>
        <dbReference type="SAM" id="Phobius"/>
    </source>
</evidence>
<feature type="transmembrane region" description="Helical" evidence="10">
    <location>
        <begin position="7"/>
        <end position="32"/>
    </location>
</feature>
<reference evidence="12 13" key="1">
    <citation type="submission" date="2018-05" db="EMBL/GenBank/DDBJ databases">
        <title>Marinilabilia rubrum sp. nov., isolated from saltern sediment.</title>
        <authorList>
            <person name="Zhang R."/>
        </authorList>
    </citation>
    <scope>NUCLEOTIDE SEQUENCE [LARGE SCALE GENOMIC DNA]</scope>
    <source>
        <strain evidence="12 13">WTE16</strain>
    </source>
</reference>
<dbReference type="NCBIfam" id="TIGR00879">
    <property type="entry name" value="SP"/>
    <property type="match status" value="1"/>
</dbReference>
<comment type="similarity">
    <text evidence="2 9">Belongs to the major facilitator superfamily. Sugar transporter (TC 2.A.1.1) family.</text>
</comment>
<evidence type="ECO:0000256" key="4">
    <source>
        <dbReference type="ARBA" id="ARBA00022475"/>
    </source>
</evidence>
<dbReference type="OrthoDB" id="9783823at2"/>
<evidence type="ECO:0000256" key="9">
    <source>
        <dbReference type="RuleBase" id="RU003346"/>
    </source>
</evidence>
<feature type="transmembrane region" description="Helical" evidence="10">
    <location>
        <begin position="312"/>
        <end position="333"/>
    </location>
</feature>
<feature type="transmembrane region" description="Helical" evidence="10">
    <location>
        <begin position="376"/>
        <end position="400"/>
    </location>
</feature>
<comment type="subcellular location">
    <subcellularLocation>
        <location evidence="1">Cell membrane</location>
        <topology evidence="1">Multi-pass membrane protein</topology>
    </subcellularLocation>
</comment>
<feature type="transmembrane region" description="Helical" evidence="10">
    <location>
        <begin position="406"/>
        <end position="427"/>
    </location>
</feature>
<name>A0A2U2BC12_9BACT</name>